<dbReference type="InterPro" id="IPR051401">
    <property type="entry name" value="GtrA_CellWall_Glycosyl"/>
</dbReference>
<evidence type="ECO:0000256" key="4">
    <source>
        <dbReference type="ARBA" id="ARBA00022989"/>
    </source>
</evidence>
<feature type="transmembrane region" description="Helical" evidence="6">
    <location>
        <begin position="47"/>
        <end position="66"/>
    </location>
</feature>
<comment type="similarity">
    <text evidence="2">Belongs to the GtrA family.</text>
</comment>
<keyword evidence="3 6" id="KW-0812">Transmembrane</keyword>
<keyword evidence="9" id="KW-1185">Reference proteome</keyword>
<proteinExistence type="inferred from homology"/>
<evidence type="ECO:0000313" key="8">
    <source>
        <dbReference type="EMBL" id="MBC5712827.1"/>
    </source>
</evidence>
<feature type="transmembrane region" description="Helical" evidence="6">
    <location>
        <begin position="78"/>
        <end position="96"/>
    </location>
</feature>
<dbReference type="Pfam" id="PF04138">
    <property type="entry name" value="GtrA_DPMS_TM"/>
    <property type="match status" value="1"/>
</dbReference>
<comment type="caution">
    <text evidence="8">The sequence shown here is derived from an EMBL/GenBank/DDBJ whole genome shotgun (WGS) entry which is preliminary data.</text>
</comment>
<dbReference type="GO" id="GO:0000271">
    <property type="term" value="P:polysaccharide biosynthetic process"/>
    <property type="evidence" value="ECO:0007669"/>
    <property type="project" value="InterPro"/>
</dbReference>
<evidence type="ECO:0000256" key="2">
    <source>
        <dbReference type="ARBA" id="ARBA00009399"/>
    </source>
</evidence>
<organism evidence="8 9">
    <name type="scientific">Roseburia zhanii</name>
    <dbReference type="NCBI Taxonomy" id="2763064"/>
    <lineage>
        <taxon>Bacteria</taxon>
        <taxon>Bacillati</taxon>
        <taxon>Bacillota</taxon>
        <taxon>Clostridia</taxon>
        <taxon>Lachnospirales</taxon>
        <taxon>Lachnospiraceae</taxon>
        <taxon>Roseburia</taxon>
    </lineage>
</organism>
<keyword evidence="5 6" id="KW-0472">Membrane</keyword>
<protein>
    <submittedName>
        <fullName evidence="8">GtrA family protein</fullName>
    </submittedName>
</protein>
<gene>
    <name evidence="8" type="ORF">H8S17_01150</name>
</gene>
<evidence type="ECO:0000259" key="7">
    <source>
        <dbReference type="Pfam" id="PF04138"/>
    </source>
</evidence>
<dbReference type="RefSeq" id="WP_186865875.1">
    <property type="nucleotide sequence ID" value="NZ_JACOPH010000001.1"/>
</dbReference>
<evidence type="ECO:0000256" key="3">
    <source>
        <dbReference type="ARBA" id="ARBA00022692"/>
    </source>
</evidence>
<dbReference type="GO" id="GO:0005886">
    <property type="term" value="C:plasma membrane"/>
    <property type="evidence" value="ECO:0007669"/>
    <property type="project" value="TreeGrafter"/>
</dbReference>
<evidence type="ECO:0000256" key="1">
    <source>
        <dbReference type="ARBA" id="ARBA00004141"/>
    </source>
</evidence>
<feature type="transmembrane region" description="Helical" evidence="6">
    <location>
        <begin position="151"/>
        <end position="170"/>
    </location>
</feature>
<name>A0A923LM68_9FIRM</name>
<accession>A0A923LM68</accession>
<keyword evidence="4 6" id="KW-1133">Transmembrane helix</keyword>
<comment type="subcellular location">
    <subcellularLocation>
        <location evidence="1">Membrane</location>
        <topology evidence="1">Multi-pass membrane protein</topology>
    </subcellularLocation>
</comment>
<dbReference type="Proteomes" id="UP000606720">
    <property type="component" value="Unassembled WGS sequence"/>
</dbReference>
<reference evidence="8" key="1">
    <citation type="submission" date="2020-08" db="EMBL/GenBank/DDBJ databases">
        <title>Genome public.</title>
        <authorList>
            <person name="Liu C."/>
            <person name="Sun Q."/>
        </authorList>
    </citation>
    <scope>NUCLEOTIDE SEQUENCE</scope>
    <source>
        <strain evidence="8">BX1005</strain>
    </source>
</reference>
<dbReference type="PANTHER" id="PTHR38459:SF1">
    <property type="entry name" value="PROPHAGE BACTOPRENOL-LINKED GLUCOSE TRANSLOCASE HOMOLOG"/>
    <property type="match status" value="1"/>
</dbReference>
<sequence>MKKIGSCLWKLIEKIVVGCLRLLYTALHKELTEDVIDGFMQFVKFGLVGVSNTVVNYVIYAGALLFLQKNHLWKAYDYLIATGIGFVLSVLWSFFWNNKFVFAVGEGENRSVLKALLKTYVSYSFTGLFLNSFLMVLWVKMLGISEFVAPIINLLVSVPLNFLINKFWAFKSER</sequence>
<dbReference type="AlphaFoldDB" id="A0A923LM68"/>
<feature type="domain" description="GtrA/DPMS transmembrane" evidence="7">
    <location>
        <begin position="44"/>
        <end position="170"/>
    </location>
</feature>
<evidence type="ECO:0000313" key="9">
    <source>
        <dbReference type="Proteomes" id="UP000606720"/>
    </source>
</evidence>
<evidence type="ECO:0000256" key="6">
    <source>
        <dbReference type="SAM" id="Phobius"/>
    </source>
</evidence>
<dbReference type="PANTHER" id="PTHR38459">
    <property type="entry name" value="PROPHAGE BACTOPRENOL-LINKED GLUCOSE TRANSLOCASE HOMOLOG"/>
    <property type="match status" value="1"/>
</dbReference>
<feature type="transmembrane region" description="Helical" evidence="6">
    <location>
        <begin position="120"/>
        <end position="139"/>
    </location>
</feature>
<evidence type="ECO:0000256" key="5">
    <source>
        <dbReference type="ARBA" id="ARBA00023136"/>
    </source>
</evidence>
<dbReference type="EMBL" id="JACOPH010000001">
    <property type="protein sequence ID" value="MBC5712827.1"/>
    <property type="molecule type" value="Genomic_DNA"/>
</dbReference>
<dbReference type="InterPro" id="IPR007267">
    <property type="entry name" value="GtrA_DPMS_TM"/>
</dbReference>